<dbReference type="InterPro" id="IPR013815">
    <property type="entry name" value="ATP_grasp_subdomain_1"/>
</dbReference>
<dbReference type="GO" id="GO:0046872">
    <property type="term" value="F:metal ion binding"/>
    <property type="evidence" value="ECO:0007669"/>
    <property type="project" value="UniProtKB-KW"/>
</dbReference>
<dbReference type="InterPro" id="IPR036637">
    <property type="entry name" value="Phosphohistidine_dom_sf"/>
</dbReference>
<dbReference type="InterPro" id="IPR040442">
    <property type="entry name" value="Pyrv_kinase-like_dom_sf"/>
</dbReference>
<keyword evidence="8" id="KW-0067">ATP-binding</keyword>
<organism evidence="16 17">
    <name type="scientific">Hevea brasiliensis</name>
    <name type="common">Para rubber tree</name>
    <name type="synonym">Siphonia brasiliensis</name>
    <dbReference type="NCBI Taxonomy" id="3981"/>
    <lineage>
        <taxon>Eukaryota</taxon>
        <taxon>Viridiplantae</taxon>
        <taxon>Streptophyta</taxon>
        <taxon>Embryophyta</taxon>
        <taxon>Tracheophyta</taxon>
        <taxon>Spermatophyta</taxon>
        <taxon>Magnoliopsida</taxon>
        <taxon>eudicotyledons</taxon>
        <taxon>Gunneridae</taxon>
        <taxon>Pentapetalae</taxon>
        <taxon>rosids</taxon>
        <taxon>fabids</taxon>
        <taxon>Malpighiales</taxon>
        <taxon>Euphorbiaceae</taxon>
        <taxon>Crotonoideae</taxon>
        <taxon>Micrandreae</taxon>
        <taxon>Hevea</taxon>
    </lineage>
</organism>
<dbReference type="Gene3D" id="1.20.80.30">
    <property type="match status" value="1"/>
</dbReference>
<evidence type="ECO:0000256" key="2">
    <source>
        <dbReference type="ARBA" id="ARBA00007837"/>
    </source>
</evidence>
<protein>
    <recommendedName>
        <fullName evidence="3">pyruvate, phosphate dikinase</fullName>
        <ecNumber evidence="3">2.7.9.1</ecNumber>
    </recommendedName>
</protein>
<evidence type="ECO:0000256" key="5">
    <source>
        <dbReference type="ARBA" id="ARBA00022723"/>
    </source>
</evidence>
<evidence type="ECO:0000313" key="16">
    <source>
        <dbReference type="EMBL" id="KAF2311028.1"/>
    </source>
</evidence>
<comment type="catalytic activity">
    <reaction evidence="10">
        <text>pyruvate + phosphate + ATP = phosphoenolpyruvate + AMP + diphosphate + H(+)</text>
        <dbReference type="Rhea" id="RHEA:10756"/>
        <dbReference type="ChEBI" id="CHEBI:15361"/>
        <dbReference type="ChEBI" id="CHEBI:15378"/>
        <dbReference type="ChEBI" id="CHEBI:30616"/>
        <dbReference type="ChEBI" id="CHEBI:33019"/>
        <dbReference type="ChEBI" id="CHEBI:43474"/>
        <dbReference type="ChEBI" id="CHEBI:58702"/>
        <dbReference type="ChEBI" id="CHEBI:456215"/>
        <dbReference type="EC" id="2.7.9.1"/>
    </reaction>
</comment>
<dbReference type="SUPFAM" id="SSF56059">
    <property type="entry name" value="Glutathione synthetase ATP-binding domain-like"/>
    <property type="match status" value="1"/>
</dbReference>
<dbReference type="PANTHER" id="PTHR22931">
    <property type="entry name" value="PHOSPHOENOLPYRUVATE DIKINASE-RELATED"/>
    <property type="match status" value="1"/>
</dbReference>
<dbReference type="InterPro" id="IPR018274">
    <property type="entry name" value="PEP_util_AS"/>
</dbReference>
<keyword evidence="4" id="KW-0808">Transferase</keyword>
<dbReference type="GO" id="GO:0005524">
    <property type="term" value="F:ATP binding"/>
    <property type="evidence" value="ECO:0007669"/>
    <property type="project" value="UniProtKB-KW"/>
</dbReference>
<dbReference type="Pfam" id="PF00391">
    <property type="entry name" value="PEP-utilizers"/>
    <property type="match status" value="1"/>
</dbReference>
<comment type="cofactor">
    <cofactor evidence="1">
        <name>Mg(2+)</name>
        <dbReference type="ChEBI" id="CHEBI:18420"/>
    </cofactor>
</comment>
<dbReference type="EC" id="2.7.9.1" evidence="3"/>
<dbReference type="Gene3D" id="3.30.470.20">
    <property type="entry name" value="ATP-grasp fold, B domain"/>
    <property type="match status" value="1"/>
</dbReference>
<keyword evidence="17" id="KW-1185">Reference proteome</keyword>
<evidence type="ECO:0000256" key="10">
    <source>
        <dbReference type="ARBA" id="ARBA00048103"/>
    </source>
</evidence>
<dbReference type="Gene3D" id="3.30.1490.20">
    <property type="entry name" value="ATP-grasp fold, A domain"/>
    <property type="match status" value="1"/>
</dbReference>
<reference evidence="16 17" key="1">
    <citation type="journal article" date="2020" name="Mol. Plant">
        <title>The Chromosome-Based Rubber Tree Genome Provides New Insights into Spurge Genome Evolution and Rubber Biosynthesis.</title>
        <authorList>
            <person name="Liu J."/>
            <person name="Shi C."/>
            <person name="Shi C.C."/>
            <person name="Li W."/>
            <person name="Zhang Q.J."/>
            <person name="Zhang Y."/>
            <person name="Li K."/>
            <person name="Lu H.F."/>
            <person name="Shi C."/>
            <person name="Zhu S.T."/>
            <person name="Xiao Z.Y."/>
            <person name="Nan H."/>
            <person name="Yue Y."/>
            <person name="Zhu X.G."/>
            <person name="Wu Y."/>
            <person name="Hong X.N."/>
            <person name="Fan G.Y."/>
            <person name="Tong Y."/>
            <person name="Zhang D."/>
            <person name="Mao C.L."/>
            <person name="Liu Y.L."/>
            <person name="Hao S.J."/>
            <person name="Liu W.Q."/>
            <person name="Lv M.Q."/>
            <person name="Zhang H.B."/>
            <person name="Liu Y."/>
            <person name="Hu-Tang G.R."/>
            <person name="Wang J.P."/>
            <person name="Wang J.H."/>
            <person name="Sun Y.H."/>
            <person name="Ni S.B."/>
            <person name="Chen W.B."/>
            <person name="Zhang X.C."/>
            <person name="Jiao Y.N."/>
            <person name="Eichler E.E."/>
            <person name="Li G.H."/>
            <person name="Liu X."/>
            <person name="Gao L.Z."/>
        </authorList>
    </citation>
    <scope>NUCLEOTIDE SEQUENCE [LARGE SCALE GENOMIC DNA]</scope>
    <source>
        <strain evidence="17">cv. GT1</strain>
        <tissue evidence="16">Leaf</tissue>
    </source>
</reference>
<dbReference type="InterPro" id="IPR010121">
    <property type="entry name" value="Pyruvate_phosphate_dikinase"/>
</dbReference>
<evidence type="ECO:0000256" key="8">
    <source>
        <dbReference type="ARBA" id="ARBA00022840"/>
    </source>
</evidence>
<accession>A0A6A6MEZ9</accession>
<gene>
    <name evidence="16" type="ORF">GH714_019215</name>
</gene>
<dbReference type="InterPro" id="IPR002192">
    <property type="entry name" value="PPDK_AMP/ATP-bd"/>
</dbReference>
<evidence type="ECO:0000256" key="7">
    <source>
        <dbReference type="ARBA" id="ARBA00022777"/>
    </source>
</evidence>
<dbReference type="NCBIfam" id="TIGR01828">
    <property type="entry name" value="pyru_phos_dikin"/>
    <property type="match status" value="1"/>
</dbReference>
<keyword evidence="7" id="KW-0418">Kinase</keyword>
<dbReference type="SUPFAM" id="SSF51621">
    <property type="entry name" value="Phosphoenolpyruvate/pyruvate domain"/>
    <property type="match status" value="1"/>
</dbReference>
<feature type="domain" description="Pyruvate phosphate dikinase AMP/ATP-binding" evidence="14">
    <location>
        <begin position="449"/>
        <end position="659"/>
    </location>
</feature>
<feature type="domain" description="Pyruvate phosphate dikinase AMP/ATP-binding" evidence="14">
    <location>
        <begin position="662"/>
        <end position="731"/>
    </location>
</feature>
<dbReference type="AlphaFoldDB" id="A0A6A6MEZ9"/>
<evidence type="ECO:0000256" key="1">
    <source>
        <dbReference type="ARBA" id="ARBA00001946"/>
    </source>
</evidence>
<evidence type="ECO:0000259" key="14">
    <source>
        <dbReference type="Pfam" id="PF01326"/>
    </source>
</evidence>
<dbReference type="Pfam" id="PF02896">
    <property type="entry name" value="PEP-utilizers_C"/>
    <property type="match status" value="1"/>
</dbReference>
<comment type="similarity">
    <text evidence="2">Belongs to the PEP-utilizing enzyme family.</text>
</comment>
<evidence type="ECO:0000256" key="11">
    <source>
        <dbReference type="SAM" id="Coils"/>
    </source>
</evidence>
<dbReference type="InterPro" id="IPR015813">
    <property type="entry name" value="Pyrv/PenolPyrv_kinase-like_dom"/>
</dbReference>
<keyword evidence="5" id="KW-0479">Metal-binding</keyword>
<feature type="region of interest" description="Disordered" evidence="12">
    <location>
        <begin position="21"/>
        <end position="41"/>
    </location>
</feature>
<dbReference type="Gene3D" id="3.50.30.10">
    <property type="entry name" value="Phosphohistidine domain"/>
    <property type="match status" value="1"/>
</dbReference>
<proteinExistence type="inferred from homology"/>
<evidence type="ECO:0000259" key="15">
    <source>
        <dbReference type="Pfam" id="PF02896"/>
    </source>
</evidence>
<keyword evidence="6" id="KW-0547">Nucleotide-binding</keyword>
<feature type="domain" description="PEP-utilising enzyme mobile" evidence="13">
    <location>
        <begin position="797"/>
        <end position="878"/>
    </location>
</feature>
<sequence>MDRVGKPESYAAARRLTKDKAELKSLRQEKEEVERLKKEKQTLEENTMKKLTEMENALGKAIGQVERANSAVRRLEVENGMLRQEMEAAKLRAAESAASCQEVSKREKKTQMKFQSWEKQKTILQEELAAEKRKVTQLLQDLELAKQLQEQHEARWQQEVKMKEELILQAGSIRKEREQIEASAKSEEDTIKLKAETNLQKYKDNIRKLEKEISQTDSLKVAALRMGINESYVNRVTDVKYSTVQKEFLTPDYSVMDADFQEYSKIGGVKRERECVVPFRGDVGSFPPMCPSSSLHNIGRVSSKMSSTMKGMFIKTAPDFGNNQCLFKGKYIDPSDHFLFRANRSILRFTWNPYLVFNGFANSKSQRFDQPLQGRIRAQVLTPVSESTIKKQVFTFGKGRSEGNKSMKSLLGGKGANLAEMASIGLSVPPGLTISTEACQEYQHNGRKLPEGLWEEILEGLQSVEGDMGASLGDPSKPLLLSVRSGAAISMPGMMDTVLNLGLNDEVVVGLSLKSGERFTYDSYRRFLDMFGNVVMGIPRSSFEEKLEKMKDSKGVKLDTDLSAHDLKELVEQYKKVYLEATGEEFPSDPKKQLQLAVKAVFDSWDSPRAIKYRNINQISGLKGTAVNIQCMVFGNMGNTSGTGVLFTRNPQGEDVVAGIRTPEDLDTMKNCMPEAYKELVENCEILERHYKDMMDIEFTVQENRLWMLQCRSGKRTGKGAVKIAVDMVNEGLVDSHSAIKMVQPQHLDQLLHPQFEDPSAYKDKVIATGLPASPGAAVGQIVFSADDAEAWHTQGKSVILVRTETSPEDVGGMHAATGILTAKGGMTSHAAVVARGWGKCCVSGCSDIRVNDSEKVVVVRDMVINEGEWISLNGSTGEVILGKQPLSPPALIGNLETFMSWADEIRRIKVMANADTPEDALTARNNGAQGIGLCRTEHMFFASDERIKAVRKMIMAVTPEQRKAALDVLLPYQRSDFEGIFRAMDGLPVTIRLLDPPLHEFLPEGDLEQIVGTLTTETGMTEDEVFTRIEKLSEVNPMLGFRGCRLGISYPELTEMQARAVFQAAVSMRNQGVTVLPEIMVPLVGTPQA</sequence>
<evidence type="ECO:0000256" key="9">
    <source>
        <dbReference type="ARBA" id="ARBA00022842"/>
    </source>
</evidence>
<feature type="coiled-coil region" evidence="11">
    <location>
        <begin position="192"/>
        <end position="219"/>
    </location>
</feature>
<feature type="domain" description="PEP-utilising enzyme C-terminal" evidence="15">
    <location>
        <begin position="894"/>
        <end position="1088"/>
    </location>
</feature>
<dbReference type="PROSITE" id="PS00370">
    <property type="entry name" value="PEP_ENZYMES_PHOS_SITE"/>
    <property type="match status" value="1"/>
</dbReference>
<name>A0A6A6MEZ9_HEVBR</name>
<comment type="caution">
    <text evidence="16">The sequence shown here is derived from an EMBL/GenBank/DDBJ whole genome shotgun (WGS) entry which is preliminary data.</text>
</comment>
<keyword evidence="9" id="KW-0460">Magnesium</keyword>
<dbReference type="EMBL" id="JAAGAX010000006">
    <property type="protein sequence ID" value="KAF2311028.1"/>
    <property type="molecule type" value="Genomic_DNA"/>
</dbReference>
<dbReference type="SUPFAM" id="SSF52009">
    <property type="entry name" value="Phosphohistidine domain"/>
    <property type="match status" value="1"/>
</dbReference>
<evidence type="ECO:0000256" key="6">
    <source>
        <dbReference type="ARBA" id="ARBA00022741"/>
    </source>
</evidence>
<evidence type="ECO:0000256" key="3">
    <source>
        <dbReference type="ARBA" id="ARBA00011994"/>
    </source>
</evidence>
<dbReference type="GO" id="GO:0050242">
    <property type="term" value="F:pyruvate, phosphate dikinase activity"/>
    <property type="evidence" value="ECO:0007669"/>
    <property type="project" value="UniProtKB-EC"/>
</dbReference>
<dbReference type="Gene3D" id="3.20.20.60">
    <property type="entry name" value="Phosphoenolpyruvate-binding domains"/>
    <property type="match status" value="1"/>
</dbReference>
<evidence type="ECO:0000256" key="12">
    <source>
        <dbReference type="SAM" id="MobiDB-lite"/>
    </source>
</evidence>
<evidence type="ECO:0000313" key="17">
    <source>
        <dbReference type="Proteomes" id="UP000467840"/>
    </source>
</evidence>
<dbReference type="InterPro" id="IPR008279">
    <property type="entry name" value="PEP-util_enz_mobile_dom"/>
</dbReference>
<dbReference type="PANTHER" id="PTHR22931:SF9">
    <property type="entry name" value="PYRUVATE, PHOSPHATE DIKINASE 1, CHLOROPLASTIC"/>
    <property type="match status" value="1"/>
</dbReference>
<dbReference type="GO" id="GO:0016301">
    <property type="term" value="F:kinase activity"/>
    <property type="evidence" value="ECO:0007669"/>
    <property type="project" value="UniProtKB-KW"/>
</dbReference>
<evidence type="ECO:0000259" key="13">
    <source>
        <dbReference type="Pfam" id="PF00391"/>
    </source>
</evidence>
<dbReference type="Pfam" id="PF01326">
    <property type="entry name" value="PPDK_N"/>
    <property type="match status" value="2"/>
</dbReference>
<dbReference type="NCBIfam" id="NF004531">
    <property type="entry name" value="PRK05878.1"/>
    <property type="match status" value="1"/>
</dbReference>
<dbReference type="FunFam" id="3.50.30.10:FF:000009">
    <property type="entry name" value="Pyruvate, phosphate dikinase, chloroplastic"/>
    <property type="match status" value="1"/>
</dbReference>
<dbReference type="Gene3D" id="1.10.189.10">
    <property type="entry name" value="Pyruvate Phosphate Dikinase, domain 2"/>
    <property type="match status" value="1"/>
</dbReference>
<keyword evidence="11" id="KW-0175">Coiled coil</keyword>
<dbReference type="InterPro" id="IPR000121">
    <property type="entry name" value="PEP_util_C"/>
</dbReference>
<evidence type="ECO:0000256" key="4">
    <source>
        <dbReference type="ARBA" id="ARBA00022679"/>
    </source>
</evidence>
<dbReference type="Proteomes" id="UP000467840">
    <property type="component" value="Chromosome 14"/>
</dbReference>